<gene>
    <name evidence="7" type="primary">gltX</name>
    <name evidence="10" type="ORF">SAMN05444167_0149</name>
</gene>
<dbReference type="InterPro" id="IPR008925">
    <property type="entry name" value="aa_tRNA-synth_I_cd-bd_sf"/>
</dbReference>
<sequence>MTSEFINKATAPVRVRIAPSPTGDPHVGTAYIGLLNYLFAKQRGGKFILRIEDTDRTRFVSTSEQMIFDSLRWVGLQWDEGPDVGGPVGPYRQSERTEIYREFCQKLIDSGAAYRAFETPEELEEERKAQMAAKTAPKYNGPSRYYTKEQAEEAIALGKPYTVRLRVPNGEKGPGISSTTFRDELRGDITFDHHNVDDQVLLKSDGYPTYHLANVVDDHLMGITDVIRAEEWISSTPKHVLLYQAFGWELPRFWHMPLLRNIDKSKISKRKNPVSLIYYRQAGFLPQALLNYLGLMGGGMAQPTEQEIVSKGLDMKLSDIFSIEDMKQKFDFQRISLGGPVFDLVKLKWMNGEYLRKLSPEDFFAALRQTILSDDYIKAIAPLVQTRIETLGQFGDMTGFFFADNIMPAPELFVPKKRTLEDTLAFAADLLTALEASDWTTEAIDAAVRGVLTAKEWSVKEGFMLLRAILTGSTASPPLLESLVVFGKARSLDRYRRFMEAQKKAAALANRGK</sequence>
<keyword evidence="5 7" id="KW-0648">Protein biosynthesis</keyword>
<dbReference type="GO" id="GO:0004818">
    <property type="term" value="F:glutamate-tRNA ligase activity"/>
    <property type="evidence" value="ECO:0007669"/>
    <property type="project" value="UniProtKB-UniRule"/>
</dbReference>
<feature type="domain" description="Aminoacyl-tRNA synthetase class I anticodon-binding" evidence="9">
    <location>
        <begin position="365"/>
        <end position="497"/>
    </location>
</feature>
<dbReference type="CDD" id="cd00808">
    <property type="entry name" value="GluRS_core"/>
    <property type="match status" value="1"/>
</dbReference>
<reference evidence="10 11" key="1">
    <citation type="submission" date="2016-10" db="EMBL/GenBank/DDBJ databases">
        <authorList>
            <person name="de Groot N.N."/>
        </authorList>
    </citation>
    <scope>NUCLEOTIDE SEQUENCE [LARGE SCALE GENOMIC DNA]</scope>
    <source>
        <strain evidence="10 11">GAS232</strain>
    </source>
</reference>
<dbReference type="FunFam" id="3.40.50.620:FF:000045">
    <property type="entry name" value="Glutamate--tRNA ligase, mitochondrial"/>
    <property type="match status" value="1"/>
</dbReference>
<accession>A0A1G7EYW5</accession>
<dbReference type="SUPFAM" id="SSF52374">
    <property type="entry name" value="Nucleotidylyl transferase"/>
    <property type="match status" value="1"/>
</dbReference>
<evidence type="ECO:0000259" key="9">
    <source>
        <dbReference type="Pfam" id="PF19269"/>
    </source>
</evidence>
<evidence type="ECO:0000256" key="6">
    <source>
        <dbReference type="ARBA" id="ARBA00023146"/>
    </source>
</evidence>
<dbReference type="GO" id="GO:0008270">
    <property type="term" value="F:zinc ion binding"/>
    <property type="evidence" value="ECO:0007669"/>
    <property type="project" value="InterPro"/>
</dbReference>
<keyword evidence="6 7" id="KW-0030">Aminoacyl-tRNA synthetase</keyword>
<keyword evidence="4 7" id="KW-0067">ATP-binding</keyword>
<dbReference type="GO" id="GO:0005524">
    <property type="term" value="F:ATP binding"/>
    <property type="evidence" value="ECO:0007669"/>
    <property type="project" value="UniProtKB-UniRule"/>
</dbReference>
<dbReference type="InterPro" id="IPR001412">
    <property type="entry name" value="aa-tRNA-synth_I_CS"/>
</dbReference>
<evidence type="ECO:0000259" key="8">
    <source>
        <dbReference type="Pfam" id="PF00749"/>
    </source>
</evidence>
<comment type="subcellular location">
    <subcellularLocation>
        <location evidence="7">Cytoplasm</location>
    </subcellularLocation>
</comment>
<evidence type="ECO:0000313" key="10">
    <source>
        <dbReference type="EMBL" id="SDE68777.1"/>
    </source>
</evidence>
<organism evidence="10 11">
    <name type="scientific">Terriglobus roseus</name>
    <dbReference type="NCBI Taxonomy" id="392734"/>
    <lineage>
        <taxon>Bacteria</taxon>
        <taxon>Pseudomonadati</taxon>
        <taxon>Acidobacteriota</taxon>
        <taxon>Terriglobia</taxon>
        <taxon>Terriglobales</taxon>
        <taxon>Acidobacteriaceae</taxon>
        <taxon>Terriglobus</taxon>
    </lineage>
</organism>
<evidence type="ECO:0000256" key="5">
    <source>
        <dbReference type="ARBA" id="ARBA00022917"/>
    </source>
</evidence>
<dbReference type="InterPro" id="IPR014729">
    <property type="entry name" value="Rossmann-like_a/b/a_fold"/>
</dbReference>
<comment type="similarity">
    <text evidence="1 7">Belongs to the class-I aminoacyl-tRNA synthetase family. Glutamate--tRNA ligase type 1 subfamily.</text>
</comment>
<dbReference type="InterPro" id="IPR020751">
    <property type="entry name" value="aa-tRNA-synth_I_codon-bd_sub2"/>
</dbReference>
<comment type="catalytic activity">
    <reaction evidence="7">
        <text>tRNA(Glu) + L-glutamate + ATP = L-glutamyl-tRNA(Glu) + AMP + diphosphate</text>
        <dbReference type="Rhea" id="RHEA:23540"/>
        <dbReference type="Rhea" id="RHEA-COMP:9663"/>
        <dbReference type="Rhea" id="RHEA-COMP:9680"/>
        <dbReference type="ChEBI" id="CHEBI:29985"/>
        <dbReference type="ChEBI" id="CHEBI:30616"/>
        <dbReference type="ChEBI" id="CHEBI:33019"/>
        <dbReference type="ChEBI" id="CHEBI:78442"/>
        <dbReference type="ChEBI" id="CHEBI:78520"/>
        <dbReference type="ChEBI" id="CHEBI:456215"/>
        <dbReference type="EC" id="6.1.1.17"/>
    </reaction>
</comment>
<feature type="short sequence motif" description="'HIGH' region" evidence="7">
    <location>
        <begin position="19"/>
        <end position="29"/>
    </location>
</feature>
<comment type="function">
    <text evidence="7">Catalyzes the attachment of glutamate to tRNA(Glu) in a two-step reaction: glutamate is first activated by ATP to form Glu-AMP and then transferred to the acceptor end of tRNA(Glu).</text>
</comment>
<comment type="subunit">
    <text evidence="7">Monomer.</text>
</comment>
<protein>
    <recommendedName>
        <fullName evidence="7">Glutamate--tRNA ligase</fullName>
        <ecNumber evidence="7">6.1.1.17</ecNumber>
    </recommendedName>
    <alternativeName>
        <fullName evidence="7">Glutamyl-tRNA synthetase</fullName>
        <shortName evidence="7">GluRS</shortName>
    </alternativeName>
</protein>
<dbReference type="Proteomes" id="UP000182427">
    <property type="component" value="Chromosome I"/>
</dbReference>
<dbReference type="EC" id="6.1.1.17" evidence="7"/>
<dbReference type="Gene3D" id="1.10.10.350">
    <property type="match status" value="1"/>
</dbReference>
<keyword evidence="2 7" id="KW-0436">Ligase</keyword>
<dbReference type="GO" id="GO:0005829">
    <property type="term" value="C:cytosol"/>
    <property type="evidence" value="ECO:0007669"/>
    <property type="project" value="TreeGrafter"/>
</dbReference>
<dbReference type="OrthoDB" id="9807503at2"/>
<feature type="binding site" evidence="7">
    <location>
        <position position="269"/>
    </location>
    <ligand>
        <name>ATP</name>
        <dbReference type="ChEBI" id="CHEBI:30616"/>
    </ligand>
</feature>
<dbReference type="PRINTS" id="PR00987">
    <property type="entry name" value="TRNASYNTHGLU"/>
</dbReference>
<name>A0A1G7EYW5_9BACT</name>
<dbReference type="AlphaFoldDB" id="A0A1G7EYW5"/>
<dbReference type="SUPFAM" id="SSF48163">
    <property type="entry name" value="An anticodon-binding domain of class I aminoacyl-tRNA synthetases"/>
    <property type="match status" value="1"/>
</dbReference>
<dbReference type="InterPro" id="IPR049940">
    <property type="entry name" value="GluQ/Sye"/>
</dbReference>
<dbReference type="Pfam" id="PF19269">
    <property type="entry name" value="Anticodon_2"/>
    <property type="match status" value="1"/>
</dbReference>
<evidence type="ECO:0000256" key="4">
    <source>
        <dbReference type="ARBA" id="ARBA00022840"/>
    </source>
</evidence>
<evidence type="ECO:0000256" key="1">
    <source>
        <dbReference type="ARBA" id="ARBA00007894"/>
    </source>
</evidence>
<comment type="caution">
    <text evidence="7">Lacks conserved residue(s) required for the propagation of feature annotation.</text>
</comment>
<dbReference type="InterPro" id="IPR045462">
    <property type="entry name" value="aa-tRNA-synth_I_cd-bd"/>
</dbReference>
<dbReference type="PROSITE" id="PS00178">
    <property type="entry name" value="AA_TRNA_LIGASE_I"/>
    <property type="match status" value="1"/>
</dbReference>
<feature type="domain" description="Glutamyl/glutaminyl-tRNA synthetase class Ib catalytic" evidence="8">
    <location>
        <begin position="13"/>
        <end position="349"/>
    </location>
</feature>
<keyword evidence="7" id="KW-0963">Cytoplasm</keyword>
<proteinExistence type="inferred from homology"/>
<keyword evidence="3 7" id="KW-0547">Nucleotide-binding</keyword>
<dbReference type="InterPro" id="IPR000924">
    <property type="entry name" value="Glu/Gln-tRNA-synth"/>
</dbReference>
<dbReference type="HAMAP" id="MF_00022">
    <property type="entry name" value="Glu_tRNA_synth_type1"/>
    <property type="match status" value="1"/>
</dbReference>
<keyword evidence="11" id="KW-1185">Reference proteome</keyword>
<dbReference type="GO" id="GO:0006424">
    <property type="term" value="P:glutamyl-tRNA aminoacylation"/>
    <property type="evidence" value="ECO:0007669"/>
    <property type="project" value="UniProtKB-UniRule"/>
</dbReference>
<dbReference type="PANTHER" id="PTHR43311">
    <property type="entry name" value="GLUTAMATE--TRNA LIGASE"/>
    <property type="match status" value="1"/>
</dbReference>
<evidence type="ECO:0000256" key="2">
    <source>
        <dbReference type="ARBA" id="ARBA00022598"/>
    </source>
</evidence>
<dbReference type="Gene3D" id="3.40.50.620">
    <property type="entry name" value="HUPs"/>
    <property type="match status" value="1"/>
</dbReference>
<evidence type="ECO:0000256" key="7">
    <source>
        <dbReference type="HAMAP-Rule" id="MF_00022"/>
    </source>
</evidence>
<feature type="short sequence motif" description="'KMSKS' region" evidence="7">
    <location>
        <begin position="266"/>
        <end position="270"/>
    </location>
</feature>
<dbReference type="InterPro" id="IPR004527">
    <property type="entry name" value="Glu-tRNA-ligase_bac/mito"/>
</dbReference>
<dbReference type="InterPro" id="IPR033910">
    <property type="entry name" value="GluRS_core"/>
</dbReference>
<dbReference type="NCBIfam" id="TIGR00464">
    <property type="entry name" value="gltX_bact"/>
    <property type="match status" value="1"/>
</dbReference>
<dbReference type="EMBL" id="LT629690">
    <property type="protein sequence ID" value="SDE68777.1"/>
    <property type="molecule type" value="Genomic_DNA"/>
</dbReference>
<dbReference type="Pfam" id="PF00749">
    <property type="entry name" value="tRNA-synt_1c"/>
    <property type="match status" value="1"/>
</dbReference>
<dbReference type="PANTHER" id="PTHR43311:SF2">
    <property type="entry name" value="GLUTAMATE--TRNA LIGASE, MITOCHONDRIAL-RELATED"/>
    <property type="match status" value="1"/>
</dbReference>
<dbReference type="GO" id="GO:0000049">
    <property type="term" value="F:tRNA binding"/>
    <property type="evidence" value="ECO:0007669"/>
    <property type="project" value="InterPro"/>
</dbReference>
<evidence type="ECO:0000313" key="11">
    <source>
        <dbReference type="Proteomes" id="UP000182427"/>
    </source>
</evidence>
<dbReference type="RefSeq" id="WP_083343469.1">
    <property type="nucleotide sequence ID" value="NZ_LT629690.1"/>
</dbReference>
<evidence type="ECO:0000256" key="3">
    <source>
        <dbReference type="ARBA" id="ARBA00022741"/>
    </source>
</evidence>
<dbReference type="InterPro" id="IPR020058">
    <property type="entry name" value="Glu/Gln-tRNA-synth_Ib_cat-dom"/>
</dbReference>